<keyword evidence="8" id="KW-0539">Nucleus</keyword>
<dbReference type="GO" id="GO:0000783">
    <property type="term" value="C:nuclear telomere cap complex"/>
    <property type="evidence" value="ECO:0007669"/>
    <property type="project" value="TreeGrafter"/>
</dbReference>
<dbReference type="InterPro" id="IPR011564">
    <property type="entry name" value="Telomer_end-bd_POT1/Cdc13"/>
</dbReference>
<dbReference type="SUPFAM" id="SSF50249">
    <property type="entry name" value="Nucleic acid-binding proteins"/>
    <property type="match status" value="2"/>
</dbReference>
<comment type="caution">
    <text evidence="11">The sequence shown here is derived from an EMBL/GenBank/DDBJ whole genome shotgun (WGS) entry which is preliminary data.</text>
</comment>
<dbReference type="FunCoup" id="A0A1Y1Z8Y7">
    <property type="interactions" value="196"/>
</dbReference>
<dbReference type="STRING" id="1314790.A0A1Y1Z8Y7"/>
<dbReference type="SMART" id="SM00976">
    <property type="entry name" value="Telo_bind"/>
    <property type="match status" value="1"/>
</dbReference>
<sequence>MSCSETQQEYERGELGYVSILDLRPRSNYANVVGVVTSFKAPKKSRGTDYVGSTVITDPKSDAAGGSAVVINYFKSSVGLLPKVAKTGDILFCKEVKIQPFGNKTQAISTKSSSWMVIDGSRDSDACTKSSNFVSHECDFRIAKWMKEWWLAKDAPISVPVLKEYVPPKSQRSTLKLSQVKAYTFFDFVGEVVKVTSGNLPSCVELQLTDYTTNHSLPVTPRNPQDPYAVYGPRVVQCLLWDEHAEVGEQLPIGSYVFMRNLNAKISPMGYMEFKLHGDKRGYLNSEPNVVILDKSHPQVADLNRQKKEFLEDANAEFSRNLAEGMSHDNPQITAIKHITQIPVSIDDVLNHPQANAKFRIRVRLTDYMPEKMEDFARPYCTNCNKSLAPTRIQLTQCPECSFTMSKYSFIYMFALLVEDRARSTLPVYLYGKDARNFFDGLPPTNLHADQETLNALHQRFRKLWDGPRLTPYNGLWFDCCIKSYTVTAEDGSLVKRYRVFDTSLL</sequence>
<dbReference type="GO" id="GO:0016233">
    <property type="term" value="P:telomere capping"/>
    <property type="evidence" value="ECO:0007669"/>
    <property type="project" value="TreeGrafter"/>
</dbReference>
<feature type="non-terminal residue" evidence="11">
    <location>
        <position position="1"/>
    </location>
</feature>
<dbReference type="GO" id="GO:0010521">
    <property type="term" value="F:telomerase inhibitor activity"/>
    <property type="evidence" value="ECO:0007669"/>
    <property type="project" value="TreeGrafter"/>
</dbReference>
<keyword evidence="5" id="KW-0158">Chromosome</keyword>
<proteinExistence type="inferred from homology"/>
<dbReference type="GO" id="GO:0032210">
    <property type="term" value="P:regulation of telomere maintenance via telomerase"/>
    <property type="evidence" value="ECO:0007669"/>
    <property type="project" value="TreeGrafter"/>
</dbReference>
<keyword evidence="6" id="KW-0779">Telomere</keyword>
<reference evidence="11 12" key="1">
    <citation type="submission" date="2016-07" db="EMBL/GenBank/DDBJ databases">
        <title>Pervasive Adenine N6-methylation of Active Genes in Fungi.</title>
        <authorList>
            <consortium name="DOE Joint Genome Institute"/>
            <person name="Mondo S.J."/>
            <person name="Dannebaum R.O."/>
            <person name="Kuo R.C."/>
            <person name="Labutti K."/>
            <person name="Haridas S."/>
            <person name="Kuo A."/>
            <person name="Salamov A."/>
            <person name="Ahrendt S.R."/>
            <person name="Lipzen A."/>
            <person name="Sullivan W."/>
            <person name="Andreopoulos W.B."/>
            <person name="Clum A."/>
            <person name="Lindquist E."/>
            <person name="Daum C."/>
            <person name="Ramamoorthy G.K."/>
            <person name="Gryganskyi A."/>
            <person name="Culley D."/>
            <person name="Magnuson J.K."/>
            <person name="James T.Y."/>
            <person name="O'Malley M.A."/>
            <person name="Stajich J.E."/>
            <person name="Spatafora J.W."/>
            <person name="Visel A."/>
            <person name="Grigoriev I.V."/>
        </authorList>
    </citation>
    <scope>NUCLEOTIDE SEQUENCE [LARGE SCALE GENOMIC DNA]</scope>
    <source>
        <strain evidence="11 12">CBS 931.73</strain>
    </source>
</reference>
<evidence type="ECO:0000256" key="4">
    <source>
        <dbReference type="ARBA" id="ARBA00015253"/>
    </source>
</evidence>
<dbReference type="Proteomes" id="UP000193498">
    <property type="component" value="Unassembled WGS sequence"/>
</dbReference>
<dbReference type="Gene3D" id="2.40.50.140">
    <property type="entry name" value="Nucleic acid-binding proteins"/>
    <property type="match status" value="3"/>
</dbReference>
<accession>A0A1Y1Z8Y7</accession>
<evidence type="ECO:0000256" key="3">
    <source>
        <dbReference type="ARBA" id="ARBA00008442"/>
    </source>
</evidence>
<evidence type="ECO:0000313" key="10">
    <source>
        <dbReference type="EMBL" id="ORX63741.1"/>
    </source>
</evidence>
<dbReference type="InParanoid" id="A0A1Y1Z8Y7"/>
<evidence type="ECO:0000256" key="7">
    <source>
        <dbReference type="ARBA" id="ARBA00023125"/>
    </source>
</evidence>
<name>A0A1Y1Z8Y7_9FUNG</name>
<evidence type="ECO:0000256" key="6">
    <source>
        <dbReference type="ARBA" id="ARBA00022895"/>
    </source>
</evidence>
<dbReference type="InterPro" id="IPR028389">
    <property type="entry name" value="POT1"/>
</dbReference>
<evidence type="ECO:0000259" key="9">
    <source>
        <dbReference type="SMART" id="SM00976"/>
    </source>
</evidence>
<protein>
    <recommendedName>
        <fullName evidence="4">Protection of telomeres protein 1</fullName>
    </recommendedName>
</protein>
<dbReference type="EMBL" id="MCFE01000014">
    <property type="protein sequence ID" value="ORY06711.1"/>
    <property type="molecule type" value="Genomic_DNA"/>
</dbReference>
<dbReference type="AlphaFoldDB" id="A0A1Y1Z8Y7"/>
<dbReference type="Pfam" id="PF02765">
    <property type="entry name" value="POT1"/>
    <property type="match status" value="1"/>
</dbReference>
<dbReference type="PANTHER" id="PTHR14513:SF0">
    <property type="entry name" value="PROTECTION OF TELOMERES PROTEIN 1"/>
    <property type="match status" value="1"/>
</dbReference>
<dbReference type="InterPro" id="IPR012340">
    <property type="entry name" value="NA-bd_OB-fold"/>
</dbReference>
<evidence type="ECO:0000256" key="8">
    <source>
        <dbReference type="ARBA" id="ARBA00023242"/>
    </source>
</evidence>
<comment type="subcellular location">
    <subcellularLocation>
        <location evidence="2">Chromosome</location>
        <location evidence="2">Telomere</location>
    </subcellularLocation>
    <subcellularLocation>
        <location evidence="1">Nucleus</location>
    </subcellularLocation>
</comment>
<dbReference type="OrthoDB" id="2186770at2759"/>
<evidence type="ECO:0000256" key="5">
    <source>
        <dbReference type="ARBA" id="ARBA00022454"/>
    </source>
</evidence>
<keyword evidence="12" id="KW-1185">Reference proteome</keyword>
<gene>
    <name evidence="11" type="ORF">K493DRAFT_333022</name>
    <name evidence="10" type="ORF">K493DRAFT_343435</name>
</gene>
<dbReference type="PANTHER" id="PTHR14513">
    <property type="entry name" value="PROTECTION OF TELOMERES 1"/>
    <property type="match status" value="1"/>
</dbReference>
<dbReference type="InterPro" id="IPR032042">
    <property type="entry name" value="POT1PC"/>
</dbReference>
<feature type="domain" description="Telomeric single stranded DNA binding POT1/Cdc13" evidence="9">
    <location>
        <begin position="17"/>
        <end position="147"/>
    </location>
</feature>
<dbReference type="InterPro" id="IPR057620">
    <property type="entry name" value="POT1A/B-like_OB"/>
</dbReference>
<evidence type="ECO:0000256" key="2">
    <source>
        <dbReference type="ARBA" id="ARBA00004574"/>
    </source>
</evidence>
<comment type="similarity">
    <text evidence="3">Belongs to the telombin family.</text>
</comment>
<evidence type="ECO:0000313" key="12">
    <source>
        <dbReference type="Proteomes" id="UP000193498"/>
    </source>
</evidence>
<dbReference type="Pfam" id="PF25507">
    <property type="entry name" value="OB_POT1A"/>
    <property type="match status" value="1"/>
</dbReference>
<dbReference type="EMBL" id="MCFE01001271">
    <property type="protein sequence ID" value="ORX63741.1"/>
    <property type="molecule type" value="Genomic_DNA"/>
</dbReference>
<evidence type="ECO:0000313" key="11">
    <source>
        <dbReference type="EMBL" id="ORY06711.1"/>
    </source>
</evidence>
<keyword evidence="7" id="KW-0238">DNA-binding</keyword>
<dbReference type="GO" id="GO:0098505">
    <property type="term" value="F:G-rich strand telomeric DNA binding"/>
    <property type="evidence" value="ECO:0007669"/>
    <property type="project" value="TreeGrafter"/>
</dbReference>
<dbReference type="Pfam" id="PF16686">
    <property type="entry name" value="POT1PC"/>
    <property type="match status" value="1"/>
</dbReference>
<evidence type="ECO:0000256" key="1">
    <source>
        <dbReference type="ARBA" id="ARBA00004123"/>
    </source>
</evidence>
<organism evidence="11 12">
    <name type="scientific">Basidiobolus meristosporus CBS 931.73</name>
    <dbReference type="NCBI Taxonomy" id="1314790"/>
    <lineage>
        <taxon>Eukaryota</taxon>
        <taxon>Fungi</taxon>
        <taxon>Fungi incertae sedis</taxon>
        <taxon>Zoopagomycota</taxon>
        <taxon>Entomophthoromycotina</taxon>
        <taxon>Basidiobolomycetes</taxon>
        <taxon>Basidiobolales</taxon>
        <taxon>Basidiobolaceae</taxon>
        <taxon>Basidiobolus</taxon>
    </lineage>
</organism>